<dbReference type="EMBL" id="REGN01002578">
    <property type="protein sequence ID" value="RNA27201.1"/>
    <property type="molecule type" value="Genomic_DNA"/>
</dbReference>
<evidence type="ECO:0000256" key="2">
    <source>
        <dbReference type="ARBA" id="ARBA00016588"/>
    </source>
</evidence>
<feature type="domain" description="PH" evidence="5">
    <location>
        <begin position="1"/>
        <end position="94"/>
    </location>
</feature>
<dbReference type="OrthoDB" id="1854502at2759"/>
<feature type="region of interest" description="Disordered" evidence="4">
    <location>
        <begin position="309"/>
        <end position="336"/>
    </location>
</feature>
<dbReference type="GO" id="GO:1902388">
    <property type="term" value="F:ceramide 1-phosphate transfer activity"/>
    <property type="evidence" value="ECO:0007669"/>
    <property type="project" value="TreeGrafter"/>
</dbReference>
<dbReference type="PANTHER" id="PTHR10219:SF25">
    <property type="entry name" value="PLECKSTRIN HOMOLOGY DOMAIN-CONTAINING FAMILY A MEMBER 8"/>
    <property type="match status" value="1"/>
</dbReference>
<dbReference type="Pfam" id="PF08718">
    <property type="entry name" value="GLTP"/>
    <property type="match status" value="1"/>
</dbReference>
<evidence type="ECO:0000313" key="7">
    <source>
        <dbReference type="Proteomes" id="UP000276133"/>
    </source>
</evidence>
<keyword evidence="3" id="KW-0813">Transport</keyword>
<dbReference type="FunFam" id="1.10.3520.10:FF:000001">
    <property type="entry name" value="Pleckstrin domain-containing family A member 8"/>
    <property type="match status" value="1"/>
</dbReference>
<dbReference type="InterPro" id="IPR036497">
    <property type="entry name" value="GLTP_sf"/>
</dbReference>
<gene>
    <name evidence="6" type="ORF">BpHYR1_021642</name>
</gene>
<dbReference type="Proteomes" id="UP000276133">
    <property type="component" value="Unassembled WGS sequence"/>
</dbReference>
<name>A0A3M7RUF7_BRAPC</name>
<sequence>MDGYLHKWTNYLKGWQLRYFVLKDGILSYFNNENDSKNGDCKGSYKIFMFDIIVNRSDKTRVDLILANENNLYLKASDYKERQKWLVALASQKAIYPSITLQNHPNDEHSTKQSFQQENTMTGTYDSTYFLKLKQSELKLYCDLLTQQTHDFKNVVLAVRQSLPTSDKQSKVDIPQNSKIDDNSIDSSIVGKCSDSEFSETFNSELDSVKSEQCEFDKKPNSVKKLDELSSNINITCDMLVQIVRNLVILSNTSSNVSAEAVKSLLNETQESKSKDKADISIDLDQYKYHLYHPLYLNQHLNQYNTQNFSTEASSSTPSKAQNLPNSMPSNELSVCSSPSRISVKSLPSRPNSSFYVNRKTKQKNHNRIDMNKMSLISIRNYHIEYIKETALLADPVAEHSSHYLLDTANSNIESGKKVLIRFSDIALLDNNGIPTEFFLNCCSDVFSILDSFGSTAFLPVKIDVYGNINKIKQKYLLDTEKFNSLQCIIKHEIDEKKTHSKNSATDALMWLRRAVWFLREFLSNFSKSADSVMSECVHLSYQKTLRQHHNFVVRSIFSLAMRSLPSKEDFYKRLVSDHSMYLNNKEQFENHVIEEMKLTVIGIDRVINIIKDFYTKNKLDI</sequence>
<evidence type="ECO:0000256" key="4">
    <source>
        <dbReference type="SAM" id="MobiDB-lite"/>
    </source>
</evidence>
<dbReference type="SUPFAM" id="SSF110004">
    <property type="entry name" value="Glycolipid transfer protein, GLTP"/>
    <property type="match status" value="1"/>
</dbReference>
<evidence type="ECO:0000313" key="6">
    <source>
        <dbReference type="EMBL" id="RNA27201.1"/>
    </source>
</evidence>
<dbReference type="PROSITE" id="PS50003">
    <property type="entry name" value="PH_DOMAIN"/>
    <property type="match status" value="1"/>
</dbReference>
<comment type="subcellular location">
    <subcellularLocation>
        <location evidence="1">Golgi apparatus</location>
        <location evidence="1">trans-Golgi network membrane</location>
    </subcellularLocation>
</comment>
<evidence type="ECO:0000256" key="1">
    <source>
        <dbReference type="ARBA" id="ARBA00004198"/>
    </source>
</evidence>
<dbReference type="SMART" id="SM00233">
    <property type="entry name" value="PH"/>
    <property type="match status" value="1"/>
</dbReference>
<reference evidence="6 7" key="1">
    <citation type="journal article" date="2018" name="Sci. Rep.">
        <title>Genomic signatures of local adaptation to the degree of environmental predictability in rotifers.</title>
        <authorList>
            <person name="Franch-Gras L."/>
            <person name="Hahn C."/>
            <person name="Garcia-Roger E.M."/>
            <person name="Carmona M.J."/>
            <person name="Serra M."/>
            <person name="Gomez A."/>
        </authorList>
    </citation>
    <scope>NUCLEOTIDE SEQUENCE [LARGE SCALE GENOMIC DNA]</scope>
    <source>
        <strain evidence="6">HYR1</strain>
    </source>
</reference>
<dbReference type="InterPro" id="IPR001849">
    <property type="entry name" value="PH_domain"/>
</dbReference>
<proteinExistence type="predicted"/>
<evidence type="ECO:0000256" key="3">
    <source>
        <dbReference type="ARBA" id="ARBA00022448"/>
    </source>
</evidence>
<accession>A0A3M7RUF7</accession>
<evidence type="ECO:0000259" key="5">
    <source>
        <dbReference type="PROSITE" id="PS50003"/>
    </source>
</evidence>
<dbReference type="GO" id="GO:0016020">
    <property type="term" value="C:membrane"/>
    <property type="evidence" value="ECO:0007669"/>
    <property type="project" value="TreeGrafter"/>
</dbReference>
<dbReference type="InterPro" id="IPR011993">
    <property type="entry name" value="PH-like_dom_sf"/>
</dbReference>
<dbReference type="AlphaFoldDB" id="A0A3M7RUF7"/>
<dbReference type="Gene3D" id="2.30.29.30">
    <property type="entry name" value="Pleckstrin-homology domain (PH domain)/Phosphotyrosine-binding domain (PTB)"/>
    <property type="match status" value="1"/>
</dbReference>
<dbReference type="GO" id="GO:0005829">
    <property type="term" value="C:cytosol"/>
    <property type="evidence" value="ECO:0007669"/>
    <property type="project" value="TreeGrafter"/>
</dbReference>
<organism evidence="6 7">
    <name type="scientific">Brachionus plicatilis</name>
    <name type="common">Marine rotifer</name>
    <name type="synonym">Brachionus muelleri</name>
    <dbReference type="NCBI Taxonomy" id="10195"/>
    <lineage>
        <taxon>Eukaryota</taxon>
        <taxon>Metazoa</taxon>
        <taxon>Spiralia</taxon>
        <taxon>Gnathifera</taxon>
        <taxon>Rotifera</taxon>
        <taxon>Eurotatoria</taxon>
        <taxon>Monogononta</taxon>
        <taxon>Pseudotrocha</taxon>
        <taxon>Ploima</taxon>
        <taxon>Brachionidae</taxon>
        <taxon>Brachionus</taxon>
    </lineage>
</organism>
<dbReference type="SUPFAM" id="SSF50729">
    <property type="entry name" value="PH domain-like"/>
    <property type="match status" value="1"/>
</dbReference>
<protein>
    <recommendedName>
        <fullName evidence="2">Pleckstrin homology domain-containing family A member 8</fullName>
    </recommendedName>
</protein>
<dbReference type="GO" id="GO:0005794">
    <property type="term" value="C:Golgi apparatus"/>
    <property type="evidence" value="ECO:0007669"/>
    <property type="project" value="UniProtKB-SubCell"/>
</dbReference>
<dbReference type="PANTHER" id="PTHR10219">
    <property type="entry name" value="GLYCOLIPID TRANSFER PROTEIN-RELATED"/>
    <property type="match status" value="1"/>
</dbReference>
<keyword evidence="7" id="KW-1185">Reference proteome</keyword>
<dbReference type="Pfam" id="PF00169">
    <property type="entry name" value="PH"/>
    <property type="match status" value="1"/>
</dbReference>
<dbReference type="STRING" id="10195.A0A3M7RUF7"/>
<comment type="caution">
    <text evidence="6">The sequence shown here is derived from an EMBL/GenBank/DDBJ whole genome shotgun (WGS) entry which is preliminary data.</text>
</comment>
<dbReference type="Gene3D" id="1.10.3520.10">
    <property type="entry name" value="Glycolipid transfer protein"/>
    <property type="match status" value="1"/>
</dbReference>
<dbReference type="InterPro" id="IPR014830">
    <property type="entry name" value="Glycolipid_transfer_prot_dom"/>
</dbReference>
<dbReference type="GO" id="GO:1902387">
    <property type="term" value="F:ceramide 1-phosphate binding"/>
    <property type="evidence" value="ECO:0007669"/>
    <property type="project" value="TreeGrafter"/>
</dbReference>